<keyword evidence="2" id="KW-0238">DNA-binding</keyword>
<evidence type="ECO:0000313" key="5">
    <source>
        <dbReference type="EMBL" id="KFF10076.1"/>
    </source>
</evidence>
<evidence type="ECO:0000259" key="4">
    <source>
        <dbReference type="PROSITE" id="PS01124"/>
    </source>
</evidence>
<dbReference type="Pfam" id="PF22200">
    <property type="entry name" value="ExsA_N"/>
    <property type="match status" value="1"/>
</dbReference>
<accession>A0A086A062</accession>
<reference evidence="6 8" key="2">
    <citation type="submission" date="2016-11" db="EMBL/GenBank/DDBJ databases">
        <title>Whole genomes of Flavobacteriaceae.</title>
        <authorList>
            <person name="Stine C."/>
            <person name="Li C."/>
            <person name="Tadesse D."/>
        </authorList>
    </citation>
    <scope>NUCLEOTIDE SEQUENCE [LARGE SCALE GENOMIC DNA]</scope>
    <source>
        <strain evidence="6 8">ATCC 29551</strain>
    </source>
</reference>
<dbReference type="EMBL" id="JPRM01000042">
    <property type="protein sequence ID" value="KFF10076.1"/>
    <property type="molecule type" value="Genomic_DNA"/>
</dbReference>
<sequence length="279" mass="32926">MNIHNLPNDFNIDSKSDIQLFDYSVTSSSIKNKVMLNRNVLSFLLEGTKEFITKDKATIINNDSFLLIKSGNCLMTENLSDTNVYRSILLFFNDDVLLKLLQKNNIPKTVDSSSKPYEIFQYDDYIHHFVKSLIQIKTYDHILRDSLLQTKLEEIVTYLLHKNDTKFLNNILNYQDSQSRHFTDVIESNKLNNLTIQELAFLCNMSISTFKRNFEQHYQTSPRKWFQEKRLEYSAYLLSIKKKRPVDIYLEIGFESLSSFTQAFKTKYNITPKQFQLEK</sequence>
<dbReference type="PANTHER" id="PTHR43280">
    <property type="entry name" value="ARAC-FAMILY TRANSCRIPTIONAL REGULATOR"/>
    <property type="match status" value="1"/>
</dbReference>
<comment type="caution">
    <text evidence="5">The sequence shown here is derived from an EMBL/GenBank/DDBJ whole genome shotgun (WGS) entry which is preliminary data.</text>
</comment>
<dbReference type="Gene3D" id="1.10.10.60">
    <property type="entry name" value="Homeodomain-like"/>
    <property type="match status" value="2"/>
</dbReference>
<proteinExistence type="predicted"/>
<dbReference type="InterPro" id="IPR009057">
    <property type="entry name" value="Homeodomain-like_sf"/>
</dbReference>
<dbReference type="PANTHER" id="PTHR43280:SF2">
    <property type="entry name" value="HTH-TYPE TRANSCRIPTIONAL REGULATOR EXSA"/>
    <property type="match status" value="1"/>
</dbReference>
<evidence type="ECO:0000256" key="2">
    <source>
        <dbReference type="ARBA" id="ARBA00023125"/>
    </source>
</evidence>
<dbReference type="InterPro" id="IPR054015">
    <property type="entry name" value="ExsA-like_N"/>
</dbReference>
<dbReference type="SUPFAM" id="SSF46689">
    <property type="entry name" value="Homeodomain-like"/>
    <property type="match status" value="2"/>
</dbReference>
<dbReference type="SMART" id="SM00342">
    <property type="entry name" value="HTH_ARAC"/>
    <property type="match status" value="1"/>
</dbReference>
<dbReference type="GO" id="GO:0003700">
    <property type="term" value="F:DNA-binding transcription factor activity"/>
    <property type="evidence" value="ECO:0007669"/>
    <property type="project" value="InterPro"/>
</dbReference>
<protein>
    <submittedName>
        <fullName evidence="6">AraC family transcriptional regulator</fullName>
    </submittedName>
</protein>
<dbReference type="PROSITE" id="PS01124">
    <property type="entry name" value="HTH_ARAC_FAMILY_2"/>
    <property type="match status" value="1"/>
</dbReference>
<reference evidence="5 7" key="1">
    <citation type="submission" date="2014-07" db="EMBL/GenBank/DDBJ databases">
        <title>Genome of Flavobacterium hydatis DSM 2063.</title>
        <authorList>
            <person name="Pipes S.E."/>
            <person name="Stropko S.J."/>
            <person name="Newman J.D."/>
        </authorList>
    </citation>
    <scope>NUCLEOTIDE SEQUENCE [LARGE SCALE GENOMIC DNA]</scope>
    <source>
        <strain evidence="5 7">DSM 2063</strain>
    </source>
</reference>
<dbReference type="Pfam" id="PF12833">
    <property type="entry name" value="HTH_18"/>
    <property type="match status" value="1"/>
</dbReference>
<evidence type="ECO:0000256" key="3">
    <source>
        <dbReference type="ARBA" id="ARBA00023163"/>
    </source>
</evidence>
<name>A0A086A062_FLAHY</name>
<evidence type="ECO:0000313" key="7">
    <source>
        <dbReference type="Proteomes" id="UP000028712"/>
    </source>
</evidence>
<evidence type="ECO:0000313" key="6">
    <source>
        <dbReference type="EMBL" id="OXA93287.1"/>
    </source>
</evidence>
<dbReference type="Proteomes" id="UP000198424">
    <property type="component" value="Unassembled WGS sequence"/>
</dbReference>
<dbReference type="InterPro" id="IPR018060">
    <property type="entry name" value="HTH_AraC"/>
</dbReference>
<feature type="domain" description="HTH araC/xylS-type" evidence="4">
    <location>
        <begin position="180"/>
        <end position="278"/>
    </location>
</feature>
<evidence type="ECO:0000313" key="8">
    <source>
        <dbReference type="Proteomes" id="UP000198424"/>
    </source>
</evidence>
<dbReference type="STRING" id="991.IW20_21635"/>
<dbReference type="AlphaFoldDB" id="A0A086A062"/>
<keyword evidence="1" id="KW-0805">Transcription regulation</keyword>
<dbReference type="RefSeq" id="WP_035627147.1">
    <property type="nucleotide sequence ID" value="NZ_JBEWQG010000012.1"/>
</dbReference>
<organism evidence="5 7">
    <name type="scientific">Flavobacterium hydatis</name>
    <name type="common">Cytophaga aquatilis</name>
    <dbReference type="NCBI Taxonomy" id="991"/>
    <lineage>
        <taxon>Bacteria</taxon>
        <taxon>Pseudomonadati</taxon>
        <taxon>Bacteroidota</taxon>
        <taxon>Flavobacteriia</taxon>
        <taxon>Flavobacteriales</taxon>
        <taxon>Flavobacteriaceae</taxon>
        <taxon>Flavobacterium</taxon>
    </lineage>
</organism>
<dbReference type="EMBL" id="MUGY01000015">
    <property type="protein sequence ID" value="OXA93287.1"/>
    <property type="molecule type" value="Genomic_DNA"/>
</dbReference>
<dbReference type="Proteomes" id="UP000028712">
    <property type="component" value="Unassembled WGS sequence"/>
</dbReference>
<evidence type="ECO:0000256" key="1">
    <source>
        <dbReference type="ARBA" id="ARBA00023015"/>
    </source>
</evidence>
<gene>
    <name evidence="6" type="ORF">B0A62_13655</name>
    <name evidence="5" type="ORF">IW20_21635</name>
</gene>
<dbReference type="eggNOG" id="COG2207">
    <property type="taxonomic scope" value="Bacteria"/>
</dbReference>
<keyword evidence="8" id="KW-1185">Reference proteome</keyword>
<keyword evidence="3" id="KW-0804">Transcription</keyword>
<dbReference type="OrthoDB" id="4480133at2"/>
<dbReference type="GO" id="GO:0043565">
    <property type="term" value="F:sequence-specific DNA binding"/>
    <property type="evidence" value="ECO:0007669"/>
    <property type="project" value="InterPro"/>
</dbReference>